<feature type="compositionally biased region" description="Polar residues" evidence="5">
    <location>
        <begin position="122"/>
        <end position="154"/>
    </location>
</feature>
<keyword evidence="4" id="KW-0663">Pyridoxal phosphate</keyword>
<dbReference type="InterPro" id="IPR000192">
    <property type="entry name" value="Aminotrans_V_dom"/>
</dbReference>
<dbReference type="NCBIfam" id="TIGR01979">
    <property type="entry name" value="sufS"/>
    <property type="match status" value="1"/>
</dbReference>
<sequence>MSTNIEHNELPDIAFLEQLANQYFKESPVPQQPEISAAQGLPYAGQESNYDTLVAQSSAAPVAPLVGTVPLQQPSVAGSGVSPSAIGYVNLIDLGNTAPEPPLQSGNINEGGVPLSVAGSGASPSTVQHGNNVNFDDPQTSFPDTNLKGSNSRNIPGDSVFSPATVLKKYGVGFDEHVPSTGSHFGQPSVAEPPKSSYSSSEGGVPLSVAGSGASPSTVQHGNNVNFDDPQTGFPDANLKGRDQRNIPGDSAFSPANVLKEYGVAFDVEHIPFLDLHSGQTAIDHYPATGIEQTPSYYFLPDNHQAQPLINEPVLAKSNYSTSSLLPWGFDANIIKKDFPILSERVNGKPVIWLDNAATTQKPRSVIDRISYFYEHENSNIHRAAHTLAARATDAYEEARKKVQLFIGAGSPNEIIFVRGTTEAINLVAKSWGEQNLSAGDEIILTHLEHHANIVPWQQLAAKKGLKIRVVPVDDDGQVLLDEYAKLLNPKTKLVSFTQVSNALGTVTPAKQIIQMAKQAGAKVLLDGAQSVSHLRVNVRELDVDWFVFSGHKIFGPTGIGVVFGKEDLLNETQPWQGGGNMIKDVTFERTQFQNAPYRFEAGTGNIADAVGLGAALDYVTHLGIDNIYQYEHYLLQYATHLMQQVPGLKLIGTAPDKTSVLSFTLNGYTNDQVGQALNQEGIAVRTGHHCAQPILRRFGLESTVRPSLAFYNTCNDVDVMVATLRRLKGMK</sequence>
<protein>
    <submittedName>
        <fullName evidence="7">Cysteine desulfurase</fullName>
    </submittedName>
</protein>
<accession>A0A9E2SD83</accession>
<comment type="cofactor">
    <cofactor evidence="1">
        <name>pyridoxal 5'-phosphate</name>
        <dbReference type="ChEBI" id="CHEBI:597326"/>
    </cofactor>
</comment>
<feature type="region of interest" description="Disordered" evidence="5">
    <location>
        <begin position="118"/>
        <end position="156"/>
    </location>
</feature>
<feature type="compositionally biased region" description="Polar residues" evidence="5">
    <location>
        <begin position="214"/>
        <end position="226"/>
    </location>
</feature>
<evidence type="ECO:0000256" key="1">
    <source>
        <dbReference type="ARBA" id="ARBA00001933"/>
    </source>
</evidence>
<comment type="similarity">
    <text evidence="2">Belongs to the class-V pyridoxal-phosphate-dependent aminotransferase family. Csd subfamily.</text>
</comment>
<dbReference type="NCBIfam" id="NF041166">
    <property type="entry name" value="f2_encap_cargo1"/>
    <property type="match status" value="1"/>
</dbReference>
<dbReference type="Proteomes" id="UP000812270">
    <property type="component" value="Unassembled WGS sequence"/>
</dbReference>
<evidence type="ECO:0000256" key="4">
    <source>
        <dbReference type="ARBA" id="ARBA00022898"/>
    </source>
</evidence>
<organism evidence="7 8">
    <name type="scientific">Pinibacter aurantiacus</name>
    <dbReference type="NCBI Taxonomy" id="2851599"/>
    <lineage>
        <taxon>Bacteria</taxon>
        <taxon>Pseudomonadati</taxon>
        <taxon>Bacteroidota</taxon>
        <taxon>Chitinophagia</taxon>
        <taxon>Chitinophagales</taxon>
        <taxon>Chitinophagaceae</taxon>
        <taxon>Pinibacter</taxon>
    </lineage>
</organism>
<evidence type="ECO:0000256" key="5">
    <source>
        <dbReference type="SAM" id="MobiDB-lite"/>
    </source>
</evidence>
<dbReference type="InterPro" id="IPR010970">
    <property type="entry name" value="Cys_dSase_SufS"/>
</dbReference>
<evidence type="ECO:0000313" key="7">
    <source>
        <dbReference type="EMBL" id="MBV4360566.1"/>
    </source>
</evidence>
<dbReference type="PANTHER" id="PTHR43586:SF8">
    <property type="entry name" value="CYSTEINE DESULFURASE 1, CHLOROPLASTIC"/>
    <property type="match status" value="1"/>
</dbReference>
<comment type="caution">
    <text evidence="7">The sequence shown here is derived from an EMBL/GenBank/DDBJ whole genome shotgun (WGS) entry which is preliminary data.</text>
</comment>
<feature type="region of interest" description="Disordered" evidence="5">
    <location>
        <begin position="179"/>
        <end position="234"/>
    </location>
</feature>
<keyword evidence="8" id="KW-1185">Reference proteome</keyword>
<name>A0A9E2SD83_9BACT</name>
<evidence type="ECO:0000259" key="6">
    <source>
        <dbReference type="Pfam" id="PF00266"/>
    </source>
</evidence>
<dbReference type="GO" id="GO:0030170">
    <property type="term" value="F:pyridoxal phosphate binding"/>
    <property type="evidence" value="ECO:0007669"/>
    <property type="project" value="InterPro"/>
</dbReference>
<dbReference type="EMBL" id="JAHSPG010000018">
    <property type="protein sequence ID" value="MBV4360566.1"/>
    <property type="molecule type" value="Genomic_DNA"/>
</dbReference>
<dbReference type="PANTHER" id="PTHR43586">
    <property type="entry name" value="CYSTEINE DESULFURASE"/>
    <property type="match status" value="1"/>
</dbReference>
<gene>
    <name evidence="7" type="ORF">KTO63_25605</name>
</gene>
<feature type="domain" description="Aminotransferase class V" evidence="6">
    <location>
        <begin position="352"/>
        <end position="720"/>
    </location>
</feature>
<proteinExistence type="inferred from homology"/>
<evidence type="ECO:0000313" key="8">
    <source>
        <dbReference type="Proteomes" id="UP000812270"/>
    </source>
</evidence>
<evidence type="ECO:0000256" key="3">
    <source>
        <dbReference type="ARBA" id="ARBA00022679"/>
    </source>
</evidence>
<dbReference type="Pfam" id="PF00266">
    <property type="entry name" value="Aminotran_5"/>
    <property type="match status" value="1"/>
</dbReference>
<dbReference type="GO" id="GO:0031071">
    <property type="term" value="F:cysteine desulfurase activity"/>
    <property type="evidence" value="ECO:0007669"/>
    <property type="project" value="InterPro"/>
</dbReference>
<reference evidence="7" key="1">
    <citation type="submission" date="2021-06" db="EMBL/GenBank/DDBJ databases">
        <authorList>
            <person name="Huq M.A."/>
        </authorList>
    </citation>
    <scope>NUCLEOTIDE SEQUENCE</scope>
    <source>
        <strain evidence="7">MAH-26</strain>
    </source>
</reference>
<keyword evidence="3" id="KW-0808">Transferase</keyword>
<evidence type="ECO:0000256" key="2">
    <source>
        <dbReference type="ARBA" id="ARBA00010447"/>
    </source>
</evidence>
<dbReference type="AlphaFoldDB" id="A0A9E2SD83"/>
<dbReference type="GO" id="GO:0006534">
    <property type="term" value="P:cysteine metabolic process"/>
    <property type="evidence" value="ECO:0007669"/>
    <property type="project" value="InterPro"/>
</dbReference>
<dbReference type="CDD" id="cd06453">
    <property type="entry name" value="SufS_like"/>
    <property type="match status" value="1"/>
</dbReference>
<dbReference type="RefSeq" id="WP_217795066.1">
    <property type="nucleotide sequence ID" value="NZ_JAHSPG010000018.1"/>
</dbReference>